<evidence type="ECO:0000313" key="4">
    <source>
        <dbReference type="EMBL" id="PON36398.1"/>
    </source>
</evidence>
<dbReference type="GO" id="GO:0004519">
    <property type="term" value="F:endonuclease activity"/>
    <property type="evidence" value="ECO:0007669"/>
    <property type="project" value="UniProtKB-KW"/>
</dbReference>
<protein>
    <submittedName>
        <fullName evidence="4">Endonuclease/exonuclease/phosphatase</fullName>
    </submittedName>
</protein>
<evidence type="ECO:0000259" key="3">
    <source>
        <dbReference type="Pfam" id="PF03372"/>
    </source>
</evidence>
<evidence type="ECO:0000313" key="5">
    <source>
        <dbReference type="Proteomes" id="UP000237000"/>
    </source>
</evidence>
<keyword evidence="2" id="KW-0472">Membrane</keyword>
<keyword evidence="4" id="KW-0540">Nuclease</keyword>
<feature type="transmembrane region" description="Helical" evidence="2">
    <location>
        <begin position="112"/>
        <end position="133"/>
    </location>
</feature>
<comment type="caution">
    <text evidence="4">The sequence shown here is derived from an EMBL/GenBank/DDBJ whole genome shotgun (WGS) entry which is preliminary data.</text>
</comment>
<evidence type="ECO:0000256" key="1">
    <source>
        <dbReference type="SAM" id="MobiDB-lite"/>
    </source>
</evidence>
<keyword evidence="4" id="KW-0255">Endonuclease</keyword>
<feature type="domain" description="Endonuclease/exonuclease/phosphatase" evidence="3">
    <location>
        <begin position="79"/>
        <end position="200"/>
    </location>
</feature>
<dbReference type="AlphaFoldDB" id="A0A2P5AIP1"/>
<dbReference type="GO" id="GO:0004527">
    <property type="term" value="F:exonuclease activity"/>
    <property type="evidence" value="ECO:0007669"/>
    <property type="project" value="UniProtKB-KW"/>
</dbReference>
<keyword evidence="4" id="KW-0269">Exonuclease</keyword>
<dbReference type="InterPro" id="IPR005135">
    <property type="entry name" value="Endo/exonuclease/phosphatase"/>
</dbReference>
<dbReference type="EMBL" id="JXTC01000833">
    <property type="protein sequence ID" value="PON36398.1"/>
    <property type="molecule type" value="Genomic_DNA"/>
</dbReference>
<feature type="compositionally biased region" description="Basic and acidic residues" evidence="1">
    <location>
        <begin position="1"/>
        <end position="19"/>
    </location>
</feature>
<dbReference type="Pfam" id="PF03372">
    <property type="entry name" value="Exo_endo_phos"/>
    <property type="match status" value="1"/>
</dbReference>
<keyword evidence="4" id="KW-0378">Hydrolase</keyword>
<dbReference type="PANTHER" id="PTHR35218">
    <property type="entry name" value="RNASE H DOMAIN-CONTAINING PROTEIN"/>
    <property type="match status" value="1"/>
</dbReference>
<dbReference type="SUPFAM" id="SSF56219">
    <property type="entry name" value="DNase I-like"/>
    <property type="match status" value="1"/>
</dbReference>
<proteinExistence type="predicted"/>
<sequence length="224" mass="25063">MVRKKLDTRTKKVKEDGDNKAQNTCAYGEDDSRLIELLVQSSSNFGSGEEVANIMPPFPNENPSLKLSRSVQAASEWVLRSLVRKSNSDLIFLFETKVSLSMMDSVRQRLGFFKGSFIPSTGLAGGLCLFWHFGVQIEVLNATDSVIKARVIAEAGCFDWTLFYTYGSPYTSEKQTFWENISVRILNCNNPWVVIGDLNAVINQKEKVGADIFRGVQIISSIIF</sequence>
<keyword evidence="5" id="KW-1185">Reference proteome</keyword>
<dbReference type="Proteomes" id="UP000237000">
    <property type="component" value="Unassembled WGS sequence"/>
</dbReference>
<accession>A0A2P5AIP1</accession>
<organism evidence="4 5">
    <name type="scientific">Trema orientale</name>
    <name type="common">Charcoal tree</name>
    <name type="synonym">Celtis orientalis</name>
    <dbReference type="NCBI Taxonomy" id="63057"/>
    <lineage>
        <taxon>Eukaryota</taxon>
        <taxon>Viridiplantae</taxon>
        <taxon>Streptophyta</taxon>
        <taxon>Embryophyta</taxon>
        <taxon>Tracheophyta</taxon>
        <taxon>Spermatophyta</taxon>
        <taxon>Magnoliopsida</taxon>
        <taxon>eudicotyledons</taxon>
        <taxon>Gunneridae</taxon>
        <taxon>Pentapetalae</taxon>
        <taxon>rosids</taxon>
        <taxon>fabids</taxon>
        <taxon>Rosales</taxon>
        <taxon>Cannabaceae</taxon>
        <taxon>Trema</taxon>
    </lineage>
</organism>
<dbReference type="OrthoDB" id="1113909at2759"/>
<keyword evidence="2" id="KW-0812">Transmembrane</keyword>
<feature type="region of interest" description="Disordered" evidence="1">
    <location>
        <begin position="1"/>
        <end position="23"/>
    </location>
</feature>
<keyword evidence="2" id="KW-1133">Transmembrane helix</keyword>
<evidence type="ECO:0000256" key="2">
    <source>
        <dbReference type="SAM" id="Phobius"/>
    </source>
</evidence>
<dbReference type="Gene3D" id="3.60.10.10">
    <property type="entry name" value="Endonuclease/exonuclease/phosphatase"/>
    <property type="match status" value="1"/>
</dbReference>
<reference evidence="5" key="1">
    <citation type="submission" date="2016-06" db="EMBL/GenBank/DDBJ databases">
        <title>Parallel loss of symbiosis genes in relatives of nitrogen-fixing non-legume Parasponia.</title>
        <authorList>
            <person name="Van Velzen R."/>
            <person name="Holmer R."/>
            <person name="Bu F."/>
            <person name="Rutten L."/>
            <person name="Van Zeijl A."/>
            <person name="Liu W."/>
            <person name="Santuari L."/>
            <person name="Cao Q."/>
            <person name="Sharma T."/>
            <person name="Shen D."/>
            <person name="Roswanjaya Y."/>
            <person name="Wardhani T."/>
            <person name="Kalhor M.S."/>
            <person name="Jansen J."/>
            <person name="Van den Hoogen J."/>
            <person name="Gungor B."/>
            <person name="Hartog M."/>
            <person name="Hontelez J."/>
            <person name="Verver J."/>
            <person name="Yang W.-C."/>
            <person name="Schijlen E."/>
            <person name="Repin R."/>
            <person name="Schilthuizen M."/>
            <person name="Schranz E."/>
            <person name="Heidstra R."/>
            <person name="Miyata K."/>
            <person name="Fedorova E."/>
            <person name="Kohlen W."/>
            <person name="Bisseling T."/>
            <person name="Smit S."/>
            <person name="Geurts R."/>
        </authorList>
    </citation>
    <scope>NUCLEOTIDE SEQUENCE [LARGE SCALE GENOMIC DNA]</scope>
    <source>
        <strain evidence="5">cv. RG33-2</strain>
    </source>
</reference>
<dbReference type="PANTHER" id="PTHR35218:SF9">
    <property type="entry name" value="ENDONUCLEASE_EXONUCLEASE_PHOSPHATASE DOMAIN-CONTAINING PROTEIN"/>
    <property type="match status" value="1"/>
</dbReference>
<name>A0A2P5AIP1_TREOI</name>
<dbReference type="STRING" id="63057.A0A2P5AIP1"/>
<dbReference type="InterPro" id="IPR036691">
    <property type="entry name" value="Endo/exonu/phosph_ase_sf"/>
</dbReference>
<dbReference type="InParanoid" id="A0A2P5AIP1"/>
<gene>
    <name evidence="4" type="ORF">TorRG33x02_349380</name>
</gene>